<keyword evidence="1" id="KW-0812">Transmembrane</keyword>
<feature type="transmembrane region" description="Helical" evidence="1">
    <location>
        <begin position="322"/>
        <end position="352"/>
    </location>
</feature>
<dbReference type="Proteomes" id="UP000005837">
    <property type="component" value="Unassembled WGS sequence"/>
</dbReference>
<evidence type="ECO:0000313" key="3">
    <source>
        <dbReference type="Proteomes" id="UP000005837"/>
    </source>
</evidence>
<organism evidence="2 3">
    <name type="scientific">Eikenella corrodens ATCC 23834</name>
    <dbReference type="NCBI Taxonomy" id="546274"/>
    <lineage>
        <taxon>Bacteria</taxon>
        <taxon>Pseudomonadati</taxon>
        <taxon>Pseudomonadota</taxon>
        <taxon>Betaproteobacteria</taxon>
        <taxon>Neisseriales</taxon>
        <taxon>Neisseriaceae</taxon>
        <taxon>Eikenella</taxon>
    </lineage>
</organism>
<protein>
    <submittedName>
        <fullName evidence="2">Uncharacterized protein</fullName>
    </submittedName>
</protein>
<evidence type="ECO:0000313" key="2">
    <source>
        <dbReference type="EMBL" id="EEG24426.1"/>
    </source>
</evidence>
<evidence type="ECO:0000256" key="1">
    <source>
        <dbReference type="SAM" id="Phobius"/>
    </source>
</evidence>
<dbReference type="HOGENOM" id="CLU_768899_0_0_4"/>
<feature type="transmembrane region" description="Helical" evidence="1">
    <location>
        <begin position="277"/>
        <end position="301"/>
    </location>
</feature>
<keyword evidence="1" id="KW-0472">Membrane</keyword>
<gene>
    <name evidence="2" type="ORF">EIKCOROL_01064</name>
</gene>
<name>C0DUM8_EIKCO</name>
<dbReference type="AlphaFoldDB" id="C0DUM8"/>
<proteinExistence type="predicted"/>
<dbReference type="EMBL" id="ACEA01000017">
    <property type="protein sequence ID" value="EEG24426.1"/>
    <property type="molecule type" value="Genomic_DNA"/>
</dbReference>
<accession>C0DUM8</accession>
<reference evidence="2 3" key="1">
    <citation type="submission" date="2009-01" db="EMBL/GenBank/DDBJ databases">
        <authorList>
            <person name="Fulton L."/>
            <person name="Clifton S."/>
            <person name="Chinwalla A.T."/>
            <person name="Mitreva M."/>
            <person name="Sodergren E."/>
            <person name="Weinstock G."/>
            <person name="Clifton S."/>
            <person name="Dooling D.J."/>
            <person name="Fulton B."/>
            <person name="Minx P."/>
            <person name="Pepin K.H."/>
            <person name="Johnson M."/>
            <person name="Bhonagiri V."/>
            <person name="Nash W.E."/>
            <person name="Mardis E.R."/>
            <person name="Wilson R.K."/>
        </authorList>
    </citation>
    <scope>NUCLEOTIDE SEQUENCE [LARGE SCALE GENOMIC DNA]</scope>
    <source>
        <strain evidence="2 3">ATCC 23834</strain>
    </source>
</reference>
<comment type="caution">
    <text evidence="2">The sequence shown here is derived from an EMBL/GenBank/DDBJ whole genome shotgun (WGS) entry which is preliminary data.</text>
</comment>
<keyword evidence="1" id="KW-1133">Transmembrane helix</keyword>
<sequence length="360" mass="36748">MAVGGHGFTFGVGGVVGNIAFIFHAQRGAAVFFATKDGLLFLQRCSIPKFYEMADEAHSLVAAVFGPGRFVFAVFSHAAPHYSIGGFGLGYIGIAGSVAETEQVAGGQRTGLGLGQEAVDAPADNGKLSGVFNQVAQGVLAGFGAEGADLDADVAVAPFALQFVVGEVFHFLQMLGLVRSEAETFVKQAVAHAERDGEAVGFDDLAEDAAALRGEFGIAVLQFAAFGEEIGAGSDGAEEVFEFFGSFSQHVEGGHDGELLVGRGNAGLVCAVEGEALIGMVLGVAAAVLCCTAFTTLAAAIQTAGSQPGGRSTNGEAFEEIAFGRGLGVFVVTHVFLLPGVGMGCLAIYAVLMSDYSGLK</sequence>